<sequence>MKIVFSDAAKERVERDLEPNKALVLDFDDGVGPFSDEATCTLDVAFNLIVVDPEKISKDFDETVPSNLGQVYVKGYAINQLDENASIDLDKYLRFQLKGDSGMIDPNMSLQTR</sequence>
<feature type="domain" description="Core" evidence="1">
    <location>
        <begin position="1"/>
        <end position="111"/>
    </location>
</feature>
<dbReference type="InterPro" id="IPR035903">
    <property type="entry name" value="HesB-like_dom_sf"/>
</dbReference>
<dbReference type="Gene3D" id="2.60.300.12">
    <property type="entry name" value="HesB-like domain"/>
    <property type="match status" value="1"/>
</dbReference>
<dbReference type="InterPro" id="IPR000361">
    <property type="entry name" value="ATAP_core_dom"/>
</dbReference>
<organism evidence="2 3">
    <name type="scientific">Weissella muntiaci</name>
    <dbReference type="NCBI Taxonomy" id="2508881"/>
    <lineage>
        <taxon>Bacteria</taxon>
        <taxon>Bacillati</taxon>
        <taxon>Bacillota</taxon>
        <taxon>Bacilli</taxon>
        <taxon>Lactobacillales</taxon>
        <taxon>Lactobacillaceae</taxon>
        <taxon>Weissella</taxon>
    </lineage>
</organism>
<evidence type="ECO:0000313" key="3">
    <source>
        <dbReference type="Proteomes" id="UP000371977"/>
    </source>
</evidence>
<dbReference type="EMBL" id="SDGZ01000030">
    <property type="protein sequence ID" value="TYC47818.1"/>
    <property type="molecule type" value="Genomic_DNA"/>
</dbReference>
<reference evidence="2 3" key="1">
    <citation type="submission" date="2019-01" db="EMBL/GenBank/DDBJ databases">
        <title>Weissella sp. nov., a novel lactic acid bacterium isolated from animal feces.</title>
        <authorList>
            <person name="Wang L.-T."/>
        </authorList>
    </citation>
    <scope>NUCLEOTIDE SEQUENCE [LARGE SCALE GENOMIC DNA]</scope>
    <source>
        <strain evidence="2 3">8H-2</strain>
    </source>
</reference>
<protein>
    <submittedName>
        <fullName evidence="2">Iron-sulfur cluster biosynthesis family protein</fullName>
    </submittedName>
</protein>
<keyword evidence="3" id="KW-1185">Reference proteome</keyword>
<dbReference type="Proteomes" id="UP000371977">
    <property type="component" value="Unassembled WGS sequence"/>
</dbReference>
<name>A0A6C2C1F4_9LACO</name>
<dbReference type="Pfam" id="PF01521">
    <property type="entry name" value="Fe-S_biosyn"/>
    <property type="match status" value="1"/>
</dbReference>
<dbReference type="RefSeq" id="WP_148624067.1">
    <property type="nucleotide sequence ID" value="NZ_SDGZ01000030.1"/>
</dbReference>
<gene>
    <name evidence="2" type="ORF">ESZ50_11360</name>
</gene>
<evidence type="ECO:0000259" key="1">
    <source>
        <dbReference type="Pfam" id="PF01521"/>
    </source>
</evidence>
<dbReference type="OrthoDB" id="2361502at2"/>
<evidence type="ECO:0000313" key="2">
    <source>
        <dbReference type="EMBL" id="TYC47818.1"/>
    </source>
</evidence>
<proteinExistence type="predicted"/>
<dbReference type="SUPFAM" id="SSF89360">
    <property type="entry name" value="HesB-like domain"/>
    <property type="match status" value="1"/>
</dbReference>
<accession>A0A6C2C1F4</accession>
<comment type="caution">
    <text evidence="2">The sequence shown here is derived from an EMBL/GenBank/DDBJ whole genome shotgun (WGS) entry which is preliminary data.</text>
</comment>
<dbReference type="AlphaFoldDB" id="A0A6C2C1F4"/>